<evidence type="ECO:0000313" key="6">
    <source>
        <dbReference type="Proteomes" id="UP001231189"/>
    </source>
</evidence>
<dbReference type="SUPFAM" id="SSF54928">
    <property type="entry name" value="RNA-binding domain, RBD"/>
    <property type="match status" value="2"/>
</dbReference>
<keyword evidence="1 2" id="KW-0694">RNA-binding</keyword>
<dbReference type="Gene3D" id="3.30.70.330">
    <property type="match status" value="2"/>
</dbReference>
<dbReference type="PANTHER" id="PTHR48025">
    <property type="entry name" value="OS02G0815200 PROTEIN"/>
    <property type="match status" value="1"/>
</dbReference>
<dbReference type="GO" id="GO:0009535">
    <property type="term" value="C:chloroplast thylakoid membrane"/>
    <property type="evidence" value="ECO:0007669"/>
    <property type="project" value="TreeGrafter"/>
</dbReference>
<reference evidence="5" key="1">
    <citation type="submission" date="2023-07" db="EMBL/GenBank/DDBJ databases">
        <title>A chromosome-level genome assembly of Lolium multiflorum.</title>
        <authorList>
            <person name="Chen Y."/>
            <person name="Copetti D."/>
            <person name="Kolliker R."/>
            <person name="Studer B."/>
        </authorList>
    </citation>
    <scope>NUCLEOTIDE SEQUENCE</scope>
    <source>
        <strain evidence="5">02402/16</strain>
        <tissue evidence="5">Leaf</tissue>
    </source>
</reference>
<feature type="domain" description="RRM" evidence="4">
    <location>
        <begin position="147"/>
        <end position="224"/>
    </location>
</feature>
<feature type="compositionally biased region" description="Acidic residues" evidence="3">
    <location>
        <begin position="344"/>
        <end position="353"/>
    </location>
</feature>
<dbReference type="InterPro" id="IPR050502">
    <property type="entry name" value="Euk_RNA-bind_prot"/>
</dbReference>
<protein>
    <recommendedName>
        <fullName evidence="4">RRM domain-containing protein</fullName>
    </recommendedName>
</protein>
<proteinExistence type="predicted"/>
<evidence type="ECO:0000256" key="2">
    <source>
        <dbReference type="PROSITE-ProRule" id="PRU00176"/>
    </source>
</evidence>
<feature type="region of interest" description="Disordered" evidence="3">
    <location>
        <begin position="325"/>
        <end position="353"/>
    </location>
</feature>
<dbReference type="InterPro" id="IPR000504">
    <property type="entry name" value="RRM_dom"/>
</dbReference>
<dbReference type="SMART" id="SM00360">
    <property type="entry name" value="RRM"/>
    <property type="match status" value="2"/>
</dbReference>
<dbReference type="Pfam" id="PF00076">
    <property type="entry name" value="RRM_1"/>
    <property type="match status" value="2"/>
</dbReference>
<dbReference type="PROSITE" id="PS50102">
    <property type="entry name" value="RRM"/>
    <property type="match status" value="2"/>
</dbReference>
<dbReference type="GO" id="GO:1901259">
    <property type="term" value="P:chloroplast rRNA processing"/>
    <property type="evidence" value="ECO:0007669"/>
    <property type="project" value="TreeGrafter"/>
</dbReference>
<feature type="compositionally biased region" description="Low complexity" evidence="3">
    <location>
        <begin position="13"/>
        <end position="22"/>
    </location>
</feature>
<accession>A0AAD8X0M3</accession>
<dbReference type="AlphaFoldDB" id="A0AAD8X0M3"/>
<feature type="region of interest" description="Disordered" evidence="3">
    <location>
        <begin position="122"/>
        <end position="144"/>
    </location>
</feature>
<sequence length="353" mass="38491">MAAATTNHRRLPLSRQPRSLIRNQKSTTRRKFSVQEDSSVAAPPPTPPIPNPNPGRTETARVATSGEPPMALSLARSSPHPAAAPPAPRISHFATILHSPRRPYPGLRLRLRLPAAAVAASSPPEAQAAEPTAAAAEGDAEPGKTRRKVFVGNMPWTFSAAEIQKLFSECGVVKDVEVIKLKDGRKRGFAFVTMSTTEEAAAAVEKFNEHDLMGRIIKVEFSKSFRKPAPPPSPDTIVAKYKLYVSNLAWKARSNNLKEFFLQYNPVSANVVFDDKKSAGYGFVSFGTKEEAESALSELDGKELMGRPVLLRWREDKEVVKADGEVEGVKVSDQPEGAVIDKGAEEDTEDKQE</sequence>
<dbReference type="PANTHER" id="PTHR48025:SF6">
    <property type="entry name" value="RRM DOMAIN-CONTAINING PROTEIN"/>
    <property type="match status" value="1"/>
</dbReference>
<evidence type="ECO:0000313" key="5">
    <source>
        <dbReference type="EMBL" id="KAK1685083.1"/>
    </source>
</evidence>
<organism evidence="5 6">
    <name type="scientific">Lolium multiflorum</name>
    <name type="common">Italian ryegrass</name>
    <name type="synonym">Lolium perenne subsp. multiflorum</name>
    <dbReference type="NCBI Taxonomy" id="4521"/>
    <lineage>
        <taxon>Eukaryota</taxon>
        <taxon>Viridiplantae</taxon>
        <taxon>Streptophyta</taxon>
        <taxon>Embryophyta</taxon>
        <taxon>Tracheophyta</taxon>
        <taxon>Spermatophyta</taxon>
        <taxon>Magnoliopsida</taxon>
        <taxon>Liliopsida</taxon>
        <taxon>Poales</taxon>
        <taxon>Poaceae</taxon>
        <taxon>BOP clade</taxon>
        <taxon>Pooideae</taxon>
        <taxon>Poodae</taxon>
        <taxon>Poeae</taxon>
        <taxon>Poeae Chloroplast Group 2 (Poeae type)</taxon>
        <taxon>Loliodinae</taxon>
        <taxon>Loliinae</taxon>
        <taxon>Lolium</taxon>
    </lineage>
</organism>
<name>A0AAD8X0M3_LOLMU</name>
<comment type="caution">
    <text evidence="5">The sequence shown here is derived from an EMBL/GenBank/DDBJ whole genome shotgun (WGS) entry which is preliminary data.</text>
</comment>
<evidence type="ECO:0000259" key="4">
    <source>
        <dbReference type="PROSITE" id="PS50102"/>
    </source>
</evidence>
<evidence type="ECO:0000256" key="3">
    <source>
        <dbReference type="SAM" id="MobiDB-lite"/>
    </source>
</evidence>
<feature type="compositionally biased region" description="Low complexity" evidence="3">
    <location>
        <begin position="122"/>
        <end position="137"/>
    </location>
</feature>
<dbReference type="EMBL" id="JAUUTY010000002">
    <property type="protein sequence ID" value="KAK1685083.1"/>
    <property type="molecule type" value="Genomic_DNA"/>
</dbReference>
<dbReference type="GO" id="GO:0003729">
    <property type="term" value="F:mRNA binding"/>
    <property type="evidence" value="ECO:0007669"/>
    <property type="project" value="TreeGrafter"/>
</dbReference>
<feature type="compositionally biased region" description="Pro residues" evidence="3">
    <location>
        <begin position="42"/>
        <end position="53"/>
    </location>
</feature>
<evidence type="ECO:0000256" key="1">
    <source>
        <dbReference type="ARBA" id="ARBA00022884"/>
    </source>
</evidence>
<dbReference type="Proteomes" id="UP001231189">
    <property type="component" value="Unassembled WGS sequence"/>
</dbReference>
<feature type="domain" description="RRM" evidence="4">
    <location>
        <begin position="241"/>
        <end position="316"/>
    </location>
</feature>
<keyword evidence="6" id="KW-1185">Reference proteome</keyword>
<feature type="region of interest" description="Disordered" evidence="3">
    <location>
        <begin position="1"/>
        <end position="63"/>
    </location>
</feature>
<dbReference type="InterPro" id="IPR012677">
    <property type="entry name" value="Nucleotide-bd_a/b_plait_sf"/>
</dbReference>
<gene>
    <name evidence="5" type="ORF">QYE76_045931</name>
</gene>
<dbReference type="InterPro" id="IPR035979">
    <property type="entry name" value="RBD_domain_sf"/>
</dbReference>